<feature type="compositionally biased region" description="Low complexity" evidence="1">
    <location>
        <begin position="101"/>
        <end position="110"/>
    </location>
</feature>
<feature type="region of interest" description="Disordered" evidence="1">
    <location>
        <begin position="1"/>
        <end position="124"/>
    </location>
</feature>
<dbReference type="RefSeq" id="XP_006178038.2">
    <property type="nucleotide sequence ID" value="XM_006177976.3"/>
</dbReference>
<dbReference type="Proteomes" id="UP000694856">
    <property type="component" value="Chromosome 3"/>
</dbReference>
<proteinExistence type="predicted"/>
<evidence type="ECO:0000313" key="2">
    <source>
        <dbReference type="Proteomes" id="UP000694856"/>
    </source>
</evidence>
<accession>A0A8B6Y937</accession>
<gene>
    <name evidence="3" type="primary">LOC102517677</name>
</gene>
<sequence>MVNYWLRAGRHPENPDGAPARLERRALRPLLFPRGPQVPAPGLDPRNRRLDQFQRPEAGPQPERRANRSLKRAPKGSPSIPGACGSGSGSESAGGDRAESSSRAAGGLSSPGPPSKRSVLNHTPTGPTRYELVFFTCMLTVKPPNNPVSKNLRHLWKAT</sequence>
<organism evidence="2 3">
    <name type="scientific">Camelus ferus</name>
    <name type="common">Wild bactrian camel</name>
    <name type="synonym">Camelus bactrianus ferus</name>
    <dbReference type="NCBI Taxonomy" id="419612"/>
    <lineage>
        <taxon>Eukaryota</taxon>
        <taxon>Metazoa</taxon>
        <taxon>Chordata</taxon>
        <taxon>Craniata</taxon>
        <taxon>Vertebrata</taxon>
        <taxon>Euteleostomi</taxon>
        <taxon>Mammalia</taxon>
        <taxon>Eutheria</taxon>
        <taxon>Laurasiatheria</taxon>
        <taxon>Artiodactyla</taxon>
        <taxon>Tylopoda</taxon>
        <taxon>Camelidae</taxon>
        <taxon>Camelus</taxon>
    </lineage>
</organism>
<evidence type="ECO:0000256" key="1">
    <source>
        <dbReference type="SAM" id="MobiDB-lite"/>
    </source>
</evidence>
<dbReference type="GeneID" id="102517677"/>
<feature type="compositionally biased region" description="Basic and acidic residues" evidence="1">
    <location>
        <begin position="45"/>
        <end position="54"/>
    </location>
</feature>
<dbReference type="KEGG" id="cfr:102517677"/>
<protein>
    <submittedName>
        <fullName evidence="3">Uncharacterized protein LOC102517677</fullName>
    </submittedName>
</protein>
<keyword evidence="2" id="KW-1185">Reference proteome</keyword>
<reference evidence="3" key="1">
    <citation type="submission" date="2025-08" db="UniProtKB">
        <authorList>
            <consortium name="RefSeq"/>
        </authorList>
    </citation>
    <scope>IDENTIFICATION</scope>
    <source>
        <tissue evidence="3">Ear skin</tissue>
    </source>
</reference>
<name>A0A8B6Y937_CAMFR</name>
<evidence type="ECO:0000313" key="3">
    <source>
        <dbReference type="RefSeq" id="XP_006178038.2"/>
    </source>
</evidence>
<dbReference type="AlphaFoldDB" id="A0A8B6Y937"/>